<dbReference type="Proteomes" id="UP000826725">
    <property type="component" value="Chromosome"/>
</dbReference>
<dbReference type="InterPro" id="IPR053135">
    <property type="entry name" value="AKR2_Oxidoreductase"/>
</dbReference>
<dbReference type="PANTHER" id="PTHR43312:SF1">
    <property type="entry name" value="NADP-DEPENDENT OXIDOREDUCTASE DOMAIN-CONTAINING PROTEIN"/>
    <property type="match status" value="1"/>
</dbReference>
<reference evidence="2" key="1">
    <citation type="submission" date="2020-09" db="EMBL/GenBank/DDBJ databases">
        <title>Desulfogranum mesoprofundum gen. nov., sp. nov., a novel mesophilic, sulfate-reducing chemolithoautotroph isolated from a deep-sea hydrothermal vent chimney in the Suiyo Seamount.</title>
        <authorList>
            <person name="Hashimoto Y."/>
            <person name="Nakagawa S."/>
        </authorList>
    </citation>
    <scope>NUCLEOTIDE SEQUENCE</scope>
    <source>
        <strain evidence="2">KT2</strain>
    </source>
</reference>
<protein>
    <submittedName>
        <fullName evidence="2">Oxidoreductase</fullName>
    </submittedName>
</protein>
<evidence type="ECO:0000259" key="1">
    <source>
        <dbReference type="Pfam" id="PF00248"/>
    </source>
</evidence>
<dbReference type="KEGG" id="dbk:DGMP_29950"/>
<accession>A0A8D5JN48</accession>
<proteinExistence type="predicted"/>
<dbReference type="AlphaFoldDB" id="A0A8D5JN48"/>
<dbReference type="PANTHER" id="PTHR43312">
    <property type="entry name" value="D-THREO-ALDOSE 1-DEHYDROGENASE"/>
    <property type="match status" value="1"/>
</dbReference>
<evidence type="ECO:0000313" key="2">
    <source>
        <dbReference type="EMBL" id="BCL62302.1"/>
    </source>
</evidence>
<organism evidence="2 3">
    <name type="scientific">Desulfomarina profundi</name>
    <dbReference type="NCBI Taxonomy" id="2772557"/>
    <lineage>
        <taxon>Bacteria</taxon>
        <taxon>Pseudomonadati</taxon>
        <taxon>Thermodesulfobacteriota</taxon>
        <taxon>Desulfobulbia</taxon>
        <taxon>Desulfobulbales</taxon>
        <taxon>Desulfobulbaceae</taxon>
        <taxon>Desulfomarina</taxon>
    </lineage>
</organism>
<dbReference type="CDD" id="cd19100">
    <property type="entry name" value="AKR_unchar"/>
    <property type="match status" value="1"/>
</dbReference>
<name>A0A8D5JN48_9BACT</name>
<gene>
    <name evidence="2" type="ORF">DGMP_29950</name>
</gene>
<keyword evidence="3" id="KW-1185">Reference proteome</keyword>
<dbReference type="EMBL" id="AP024086">
    <property type="protein sequence ID" value="BCL62302.1"/>
    <property type="molecule type" value="Genomic_DNA"/>
</dbReference>
<evidence type="ECO:0000313" key="3">
    <source>
        <dbReference type="Proteomes" id="UP000826725"/>
    </source>
</evidence>
<sequence length="262" mass="28715">MGGEGVLRTYGKLNAAKLVIEEALRQNITYFDCARVYSDSEIYYGATWENNPELRQNIFQTSKSASRDRKGAMADLSASLQRLKTDYLDLWQIHDVRTEEDLAAISGPGGALDAFIAARENGIVKNIGVTGHHDPRILTKAVEQWPVDTVLLPVNPAEQAIGGFLTHTLETARDKGVATIGMKVLGAGHYINPSLGLTADVLIRYALSCGVTLVIVGCSSPKEVRELSKASLPPHLTEAEKAQITEMFTPHARHNAFYRRVK</sequence>
<dbReference type="InterPro" id="IPR023210">
    <property type="entry name" value="NADP_OxRdtase_dom"/>
</dbReference>
<dbReference type="RefSeq" id="WP_228854672.1">
    <property type="nucleotide sequence ID" value="NZ_AP024086.1"/>
</dbReference>
<dbReference type="Pfam" id="PF00248">
    <property type="entry name" value="Aldo_ket_red"/>
    <property type="match status" value="1"/>
</dbReference>
<feature type="domain" description="NADP-dependent oxidoreductase" evidence="1">
    <location>
        <begin position="18"/>
        <end position="188"/>
    </location>
</feature>